<feature type="domain" description="Aminoacyl-tRNA synthetase class Ia" evidence="11">
    <location>
        <begin position="13"/>
        <end position="216"/>
    </location>
</feature>
<evidence type="ECO:0000259" key="12">
    <source>
        <dbReference type="Pfam" id="PF08264"/>
    </source>
</evidence>
<dbReference type="PROSITE" id="PS00178">
    <property type="entry name" value="AA_TRNA_LIGASE_I"/>
    <property type="match status" value="1"/>
</dbReference>
<dbReference type="FunFam" id="3.40.50.620:FF:000056">
    <property type="entry name" value="Leucine--tRNA ligase"/>
    <property type="match status" value="1"/>
</dbReference>
<comment type="catalytic activity">
    <reaction evidence="8 9">
        <text>tRNA(Leu) + L-leucine + ATP = L-leucyl-tRNA(Leu) + AMP + diphosphate</text>
        <dbReference type="Rhea" id="RHEA:11688"/>
        <dbReference type="Rhea" id="RHEA-COMP:9613"/>
        <dbReference type="Rhea" id="RHEA-COMP:9622"/>
        <dbReference type="ChEBI" id="CHEBI:30616"/>
        <dbReference type="ChEBI" id="CHEBI:33019"/>
        <dbReference type="ChEBI" id="CHEBI:57427"/>
        <dbReference type="ChEBI" id="CHEBI:78442"/>
        <dbReference type="ChEBI" id="CHEBI:78494"/>
        <dbReference type="ChEBI" id="CHEBI:456215"/>
        <dbReference type="EC" id="6.1.1.4"/>
    </reaction>
</comment>
<dbReference type="InterPro" id="IPR001412">
    <property type="entry name" value="aa-tRNA-synth_I_CS"/>
</dbReference>
<keyword evidence="5 9" id="KW-0067">ATP-binding</keyword>
<dbReference type="Pfam" id="PF13603">
    <property type="entry name" value="tRNA-synt_1_2"/>
    <property type="match status" value="1"/>
</dbReference>
<dbReference type="SUPFAM" id="SSF47323">
    <property type="entry name" value="Anticodon-binding domain of a subclass of class I aminoacyl-tRNA synthetases"/>
    <property type="match status" value="1"/>
</dbReference>
<dbReference type="InterPro" id="IPR013155">
    <property type="entry name" value="M/V/L/I-tRNA-synth_anticd-bd"/>
</dbReference>
<dbReference type="GO" id="GO:0002161">
    <property type="term" value="F:aminoacyl-tRNA deacylase activity"/>
    <property type="evidence" value="ECO:0007669"/>
    <property type="project" value="InterPro"/>
</dbReference>
<proteinExistence type="inferred from homology"/>
<name>A0A1G2RLV6_9BACT</name>
<evidence type="ECO:0000256" key="3">
    <source>
        <dbReference type="ARBA" id="ARBA00022598"/>
    </source>
</evidence>
<dbReference type="PANTHER" id="PTHR43740:SF2">
    <property type="entry name" value="LEUCINE--TRNA LIGASE, MITOCHONDRIAL"/>
    <property type="match status" value="1"/>
</dbReference>
<feature type="short sequence motif" description="'KMSKS' region" evidence="9">
    <location>
        <begin position="555"/>
        <end position="559"/>
    </location>
</feature>
<dbReference type="SUPFAM" id="SSF50677">
    <property type="entry name" value="ValRS/IleRS/LeuRS editing domain"/>
    <property type="match status" value="1"/>
</dbReference>
<dbReference type="EC" id="6.1.1.4" evidence="9"/>
<dbReference type="InterPro" id="IPR014729">
    <property type="entry name" value="Rossmann-like_a/b/a_fold"/>
</dbReference>
<dbReference type="GO" id="GO:0006429">
    <property type="term" value="P:leucyl-tRNA aminoacylation"/>
    <property type="evidence" value="ECO:0007669"/>
    <property type="project" value="UniProtKB-UniRule"/>
</dbReference>
<dbReference type="HAMAP" id="MF_00049_B">
    <property type="entry name" value="Leu_tRNA_synth_B"/>
    <property type="match status" value="1"/>
</dbReference>
<dbReference type="CDD" id="cd00812">
    <property type="entry name" value="LeuRS_core"/>
    <property type="match status" value="1"/>
</dbReference>
<dbReference type="FunFam" id="1.10.730.10:FF:000002">
    <property type="entry name" value="Leucine--tRNA ligase"/>
    <property type="match status" value="1"/>
</dbReference>
<comment type="similarity">
    <text evidence="1 9 10">Belongs to the class-I aminoacyl-tRNA synthetase family.</text>
</comment>
<feature type="domain" description="Methionyl/Valyl/Leucyl/Isoleucyl-tRNA synthetase anticodon-binding" evidence="12">
    <location>
        <begin position="627"/>
        <end position="732"/>
    </location>
</feature>
<dbReference type="InterPro" id="IPR009008">
    <property type="entry name" value="Val/Leu/Ile-tRNA-synth_edit"/>
</dbReference>
<evidence type="ECO:0000256" key="9">
    <source>
        <dbReference type="HAMAP-Rule" id="MF_00049"/>
    </source>
</evidence>
<evidence type="ECO:0000259" key="13">
    <source>
        <dbReference type="Pfam" id="PF13603"/>
    </source>
</evidence>
<reference evidence="14 15" key="1">
    <citation type="journal article" date="2016" name="Nat. Commun.">
        <title>Thousands of microbial genomes shed light on interconnected biogeochemical processes in an aquifer system.</title>
        <authorList>
            <person name="Anantharaman K."/>
            <person name="Brown C.T."/>
            <person name="Hug L.A."/>
            <person name="Sharon I."/>
            <person name="Castelle C.J."/>
            <person name="Probst A.J."/>
            <person name="Thomas B.C."/>
            <person name="Singh A."/>
            <person name="Wilkins M.J."/>
            <person name="Karaoz U."/>
            <person name="Brodie E.L."/>
            <person name="Williams K.H."/>
            <person name="Hubbard S.S."/>
            <person name="Banfield J.F."/>
        </authorList>
    </citation>
    <scope>NUCLEOTIDE SEQUENCE [LARGE SCALE GENOMIC DNA]</scope>
</reference>
<dbReference type="PANTHER" id="PTHR43740">
    <property type="entry name" value="LEUCYL-TRNA SYNTHETASE"/>
    <property type="match status" value="1"/>
</dbReference>
<keyword evidence="6 9" id="KW-0648">Protein biosynthesis</keyword>
<dbReference type="Gene3D" id="3.40.50.620">
    <property type="entry name" value="HUPs"/>
    <property type="match status" value="2"/>
</dbReference>
<dbReference type="InterPro" id="IPR009080">
    <property type="entry name" value="tRNAsynth_Ia_anticodon-bd"/>
</dbReference>
<keyword evidence="7 9" id="KW-0030">Aminoacyl-tRNA synthetase</keyword>
<evidence type="ECO:0000313" key="14">
    <source>
        <dbReference type="EMBL" id="OHA73262.1"/>
    </source>
</evidence>
<organism evidence="14 15">
    <name type="scientific">Candidatus Wildermuthbacteria bacterium RIFCSPLOWO2_01_FULL_47_18</name>
    <dbReference type="NCBI Taxonomy" id="1802460"/>
    <lineage>
        <taxon>Bacteria</taxon>
        <taxon>Candidatus Wildermuthiibacteriota</taxon>
    </lineage>
</organism>
<dbReference type="Pfam" id="PF00133">
    <property type="entry name" value="tRNA-synt_1"/>
    <property type="match status" value="2"/>
</dbReference>
<dbReference type="InterPro" id="IPR002302">
    <property type="entry name" value="Leu-tRNA-ligase"/>
</dbReference>
<dbReference type="EMBL" id="MHUF01000002">
    <property type="protein sequence ID" value="OHA73262.1"/>
    <property type="molecule type" value="Genomic_DNA"/>
</dbReference>
<dbReference type="InterPro" id="IPR025709">
    <property type="entry name" value="Leu_tRNA-synth_edit"/>
</dbReference>
<evidence type="ECO:0000256" key="6">
    <source>
        <dbReference type="ARBA" id="ARBA00022917"/>
    </source>
</evidence>
<dbReference type="InterPro" id="IPR002300">
    <property type="entry name" value="aa-tRNA-synth_Ia"/>
</dbReference>
<evidence type="ECO:0000259" key="11">
    <source>
        <dbReference type="Pfam" id="PF00133"/>
    </source>
</evidence>
<feature type="domain" description="Aminoacyl-tRNA synthetase class Ia" evidence="11">
    <location>
        <begin position="392"/>
        <end position="583"/>
    </location>
</feature>
<comment type="subcellular location">
    <subcellularLocation>
        <location evidence="9">Cytoplasm</location>
    </subcellularLocation>
</comment>
<keyword evidence="2 9" id="KW-0963">Cytoplasm</keyword>
<comment type="caution">
    <text evidence="9">Lacks conserved residue(s) required for the propagation of feature annotation.</text>
</comment>
<dbReference type="Pfam" id="PF08264">
    <property type="entry name" value="Anticodon_1"/>
    <property type="match status" value="1"/>
</dbReference>
<comment type="caution">
    <text evidence="14">The sequence shown here is derived from an EMBL/GenBank/DDBJ whole genome shotgun (WGS) entry which is preliminary data.</text>
</comment>
<evidence type="ECO:0000256" key="1">
    <source>
        <dbReference type="ARBA" id="ARBA00005594"/>
    </source>
</evidence>
<dbReference type="Proteomes" id="UP000177287">
    <property type="component" value="Unassembled WGS sequence"/>
</dbReference>
<keyword evidence="4 9" id="KW-0547">Nucleotide-binding</keyword>
<protein>
    <recommendedName>
        <fullName evidence="9">Leucine--tRNA ligase</fullName>
        <ecNumber evidence="9">6.1.1.4</ecNumber>
    </recommendedName>
    <alternativeName>
        <fullName evidence="9">Leucyl-tRNA synthetase</fullName>
        <shortName evidence="9">LeuRS</shortName>
    </alternativeName>
</protein>
<gene>
    <name evidence="9" type="primary">leuS</name>
    <name evidence="14" type="ORF">A3A27_01025</name>
</gene>
<sequence length="770" mass="88329">MTNYNPQEIEQKWAKVWERKKAWQVDLKKAKKPYYNLMMFPYPSAEGLHVGNVYAFTGSDIHGRFERMRGNDVFEPMGFDSFGIHSENFAIKMGTHPKAQTAKNITHFTEQLKQLGSLFDWSRAVTTSEPEYYKWTQWLFLQLYKKGLAYKAKAPVDWCPSCKTVLADEQVIDGKCERCSSQVMQKELEQWFFRITKYADKLLKNLEKIDWSERTKIAQRNWIGRSEGATLKFSIFVPPGHLPQGDKLQIEVFTTRPDTLFGATYMVLAPEHELVEKLKSQIKNWGEVQKYQEEAKQKSELERTELTKEKTGVELRGVKAVNPATKEQIPVFIADYVLASYGTGAIMAVPAHDERDREFAQNFKLPVNNAPLVSVEEAIKKSGGEKKTNYHLRDWLISRQRYWGPPIPIIYCKKCGTVPVPEKDLPVKLPEVKEFRPTGTGKSPLASVSSFVNTKCPKCKGKAERETDVSDTFLDSAWYFFRYPCTEFKNKPFDNARIKKWLPVNMYIGGQEHAVLHLLYTRFITMALKDMGFVAFDEPFRKFRAHGLITKEGAKMSKSKGNVVNPDEYFVKYGADTVRMYLMFLGPFSEGGDWSDKGIVGIYRFLNRVFELAASKIEAKNDLAALRNKTIKKVTEDLENLRYNTAIASLMEYLNEMKDGGKKHIETLLILLAPFAPYVTEELWHELGNKDSVHAQPWPTYDAKQVGKQRIRLILQVNGKVRDILEVPSTISETEATALAFKSRNIQRWIGGNKVKRTVFVPGKLVNIVV</sequence>
<evidence type="ECO:0000256" key="8">
    <source>
        <dbReference type="ARBA" id="ARBA00047469"/>
    </source>
</evidence>
<dbReference type="GO" id="GO:0004823">
    <property type="term" value="F:leucine-tRNA ligase activity"/>
    <property type="evidence" value="ECO:0007669"/>
    <property type="project" value="UniProtKB-UniRule"/>
</dbReference>
<evidence type="ECO:0000256" key="7">
    <source>
        <dbReference type="ARBA" id="ARBA00023146"/>
    </source>
</evidence>
<keyword evidence="3 9" id="KW-0436">Ligase</keyword>
<dbReference type="GO" id="GO:0005524">
    <property type="term" value="F:ATP binding"/>
    <property type="evidence" value="ECO:0007669"/>
    <property type="project" value="UniProtKB-UniRule"/>
</dbReference>
<evidence type="ECO:0000256" key="4">
    <source>
        <dbReference type="ARBA" id="ARBA00022741"/>
    </source>
</evidence>
<dbReference type="Gene3D" id="1.10.730.10">
    <property type="entry name" value="Isoleucyl-tRNA Synthetase, Domain 1"/>
    <property type="match status" value="1"/>
</dbReference>
<dbReference type="GO" id="GO:0005829">
    <property type="term" value="C:cytosol"/>
    <property type="evidence" value="ECO:0007669"/>
    <property type="project" value="TreeGrafter"/>
</dbReference>
<dbReference type="FunFam" id="3.40.50.620:FF:000003">
    <property type="entry name" value="Leucine--tRNA ligase"/>
    <property type="match status" value="1"/>
</dbReference>
<evidence type="ECO:0000256" key="10">
    <source>
        <dbReference type="RuleBase" id="RU363035"/>
    </source>
</evidence>
<dbReference type="SUPFAM" id="SSF52374">
    <property type="entry name" value="Nucleotidylyl transferase"/>
    <property type="match status" value="1"/>
</dbReference>
<evidence type="ECO:0000256" key="2">
    <source>
        <dbReference type="ARBA" id="ARBA00022490"/>
    </source>
</evidence>
<dbReference type="Gene3D" id="3.10.20.590">
    <property type="match status" value="1"/>
</dbReference>
<feature type="domain" description="Leucyl-tRNA synthetase editing" evidence="13">
    <location>
        <begin position="220"/>
        <end position="369"/>
    </location>
</feature>
<dbReference type="PRINTS" id="PR00985">
    <property type="entry name" value="TRNASYNTHLEU"/>
</dbReference>
<evidence type="ECO:0000256" key="5">
    <source>
        <dbReference type="ARBA" id="ARBA00022840"/>
    </source>
</evidence>
<dbReference type="AlphaFoldDB" id="A0A1G2RLV6"/>
<dbReference type="CDD" id="cd07958">
    <property type="entry name" value="Anticodon_Ia_Leu_BEm"/>
    <property type="match status" value="1"/>
</dbReference>
<feature type="binding site" evidence="9">
    <location>
        <position position="558"/>
    </location>
    <ligand>
        <name>ATP</name>
        <dbReference type="ChEBI" id="CHEBI:30616"/>
    </ligand>
</feature>
<evidence type="ECO:0000313" key="15">
    <source>
        <dbReference type="Proteomes" id="UP000177287"/>
    </source>
</evidence>
<accession>A0A1G2RLV6</accession>